<dbReference type="Gene3D" id="3.10.250.10">
    <property type="entry name" value="SRCR-like domain"/>
    <property type="match status" value="1"/>
</dbReference>
<dbReference type="InterPro" id="IPR036772">
    <property type="entry name" value="SRCR-like_dom_sf"/>
</dbReference>
<feature type="disulfide bond" evidence="3">
    <location>
        <begin position="313"/>
        <end position="323"/>
    </location>
</feature>
<dbReference type="SUPFAM" id="SSF56487">
    <property type="entry name" value="SRCR-like"/>
    <property type="match status" value="1"/>
</dbReference>
<keyword evidence="2" id="KW-0325">Glycoprotein</keyword>
<feature type="signal peptide" evidence="4">
    <location>
        <begin position="1"/>
        <end position="18"/>
    </location>
</feature>
<accession>A0A8W8JCN0</accession>
<reference evidence="6" key="1">
    <citation type="submission" date="2022-08" db="UniProtKB">
        <authorList>
            <consortium name="EnsemblMetazoa"/>
        </authorList>
    </citation>
    <scope>IDENTIFICATION</scope>
    <source>
        <strain evidence="6">05x7-T-G4-1.051#20</strain>
    </source>
</reference>
<keyword evidence="4" id="KW-0732">Signal</keyword>
<evidence type="ECO:0000313" key="6">
    <source>
        <dbReference type="EnsemblMetazoa" id="G18555.2:cds"/>
    </source>
</evidence>
<dbReference type="Pfam" id="PF00024">
    <property type="entry name" value="PAN_1"/>
    <property type="match status" value="1"/>
</dbReference>
<dbReference type="EnsemblMetazoa" id="G18555.2">
    <property type="protein sequence ID" value="G18555.2:cds"/>
    <property type="gene ID" value="G18555"/>
</dbReference>
<dbReference type="SMART" id="SM00202">
    <property type="entry name" value="SR"/>
    <property type="match status" value="1"/>
</dbReference>
<dbReference type="CDD" id="cd00033">
    <property type="entry name" value="CCP"/>
    <property type="match status" value="1"/>
</dbReference>
<dbReference type="InterPro" id="IPR001190">
    <property type="entry name" value="SRCR"/>
</dbReference>
<dbReference type="Proteomes" id="UP000005408">
    <property type="component" value="Unassembled WGS sequence"/>
</dbReference>
<name>A0A8W8JCN0_MAGGI</name>
<evidence type="ECO:0000313" key="7">
    <source>
        <dbReference type="Proteomes" id="UP000005408"/>
    </source>
</evidence>
<dbReference type="InterPro" id="IPR035976">
    <property type="entry name" value="Sushi/SCR/CCP_sf"/>
</dbReference>
<dbReference type="PROSITE" id="PS50287">
    <property type="entry name" value="SRCR_2"/>
    <property type="match status" value="1"/>
</dbReference>
<dbReference type="FunFam" id="3.10.250.10:FF:000011">
    <property type="entry name" value="Scavenger receptor class A member 5"/>
    <property type="match status" value="1"/>
</dbReference>
<protein>
    <recommendedName>
        <fullName evidence="5">SRCR domain-containing protein</fullName>
    </recommendedName>
</protein>
<evidence type="ECO:0000256" key="2">
    <source>
        <dbReference type="ARBA" id="ARBA00023180"/>
    </source>
</evidence>
<keyword evidence="7" id="KW-1185">Reference proteome</keyword>
<dbReference type="Pfam" id="PF00530">
    <property type="entry name" value="SRCR"/>
    <property type="match status" value="1"/>
</dbReference>
<evidence type="ECO:0000256" key="1">
    <source>
        <dbReference type="ARBA" id="ARBA00023157"/>
    </source>
</evidence>
<dbReference type="PANTHER" id="PTHR48071">
    <property type="entry name" value="SRCR DOMAIN-CONTAINING PROTEIN"/>
    <property type="match status" value="1"/>
</dbReference>
<dbReference type="Gene3D" id="2.10.70.10">
    <property type="entry name" value="Complement Module, domain 1"/>
    <property type="match status" value="1"/>
</dbReference>
<dbReference type="PANTHER" id="PTHR48071:SF18">
    <property type="entry name" value="DELETED IN MALIGNANT BRAIN TUMORS 1 PROTEIN-RELATED"/>
    <property type="match status" value="1"/>
</dbReference>
<dbReference type="SUPFAM" id="SSF57535">
    <property type="entry name" value="Complement control module/SCR domain"/>
    <property type="match status" value="1"/>
</dbReference>
<feature type="domain" description="SRCR" evidence="5">
    <location>
        <begin position="246"/>
        <end position="342"/>
    </location>
</feature>
<evidence type="ECO:0000256" key="4">
    <source>
        <dbReference type="SAM" id="SignalP"/>
    </source>
</evidence>
<evidence type="ECO:0000256" key="3">
    <source>
        <dbReference type="PROSITE-ProRule" id="PRU00196"/>
    </source>
</evidence>
<dbReference type="PRINTS" id="PR00258">
    <property type="entry name" value="SPERACTRCPTR"/>
</dbReference>
<evidence type="ECO:0000259" key="5">
    <source>
        <dbReference type="PROSITE" id="PS50287"/>
    </source>
</evidence>
<dbReference type="InterPro" id="IPR000436">
    <property type="entry name" value="Sushi_SCR_CCP_dom"/>
</dbReference>
<dbReference type="OrthoDB" id="422749at2759"/>
<proteinExistence type="predicted"/>
<keyword evidence="1 3" id="KW-1015">Disulfide bond</keyword>
<feature type="chain" id="PRO_5036449567" description="SRCR domain-containing protein" evidence="4">
    <location>
        <begin position="19"/>
        <end position="349"/>
    </location>
</feature>
<dbReference type="SMART" id="SM00032">
    <property type="entry name" value="CCP"/>
    <property type="match status" value="2"/>
</dbReference>
<organism evidence="6 7">
    <name type="scientific">Magallana gigas</name>
    <name type="common">Pacific oyster</name>
    <name type="synonym">Crassostrea gigas</name>
    <dbReference type="NCBI Taxonomy" id="29159"/>
    <lineage>
        <taxon>Eukaryota</taxon>
        <taxon>Metazoa</taxon>
        <taxon>Spiralia</taxon>
        <taxon>Lophotrochozoa</taxon>
        <taxon>Mollusca</taxon>
        <taxon>Bivalvia</taxon>
        <taxon>Autobranchia</taxon>
        <taxon>Pteriomorphia</taxon>
        <taxon>Ostreida</taxon>
        <taxon>Ostreoidea</taxon>
        <taxon>Ostreidae</taxon>
        <taxon>Magallana</taxon>
    </lineage>
</organism>
<sequence length="349" mass="38740">MLAFIILIQIGELGVVMTEINQNKVIGKRLPVKWPGVEKNIGFQMCLRKCVAMSYCLSINFNRVLLECELNERKKNDTNDLVDDDSYFYAETVRVDHQSNVCGDKICNNYSTCVTMAGNRKVYIETDCSESEIHVPNGNIVQRTYSPASITYGCIKDFIGYGTIQTINCSNGGKWSVLDYQCEHKNCSETTPVIPNGIIVQRRYSPASITYGCDPNYISHGSKQTINCTVGWGWSPLDYRYSISYTRLVGSNVSFEGRVEVYLNGSWGTVCDDYFGMSEADVVCRSLGFPGALQVTYKYGSGTGAILMDNVNCLSNETTILDCGYKTSHDCSHAEDIGVIANIEGVFLS</sequence>
<dbReference type="AlphaFoldDB" id="A0A8W8JCN0"/>
<comment type="caution">
    <text evidence="3">Lacks conserved residue(s) required for the propagation of feature annotation.</text>
</comment>
<dbReference type="GO" id="GO:0016020">
    <property type="term" value="C:membrane"/>
    <property type="evidence" value="ECO:0007669"/>
    <property type="project" value="InterPro"/>
</dbReference>
<dbReference type="InterPro" id="IPR003609">
    <property type="entry name" value="Pan_app"/>
</dbReference>